<evidence type="ECO:0000259" key="10">
    <source>
        <dbReference type="Pfam" id="PF19279"/>
    </source>
</evidence>
<proteinExistence type="inferred from homology"/>
<gene>
    <name evidence="11" type="primary">dagK_2</name>
    <name evidence="11" type="ORF">NCTC10172_01257</name>
</gene>
<reference evidence="11 12" key="1">
    <citation type="submission" date="2019-01" db="EMBL/GenBank/DDBJ databases">
        <authorList>
            <consortium name="Pathogen Informatics"/>
        </authorList>
    </citation>
    <scope>NUCLEOTIDE SEQUENCE [LARGE SCALE GENOMIC DNA]</scope>
    <source>
        <strain evidence="11 12">NCTC10172</strain>
    </source>
</reference>
<dbReference type="PANTHER" id="PTHR12358:SF106">
    <property type="entry name" value="LIPID KINASE YEGS"/>
    <property type="match status" value="1"/>
</dbReference>
<dbReference type="EMBL" id="LR215050">
    <property type="protein sequence ID" value="VEU83199.1"/>
    <property type="molecule type" value="Genomic_DNA"/>
</dbReference>
<comment type="similarity">
    <text evidence="2">Belongs to the diacylglycerol/lipid kinase family.</text>
</comment>
<evidence type="ECO:0000256" key="8">
    <source>
        <dbReference type="ARBA" id="ARBA00023264"/>
    </source>
</evidence>
<keyword evidence="7" id="KW-0443">Lipid metabolism</keyword>
<feature type="domain" description="DAGKc" evidence="9">
    <location>
        <begin position="4"/>
        <end position="102"/>
    </location>
</feature>
<comment type="cofactor">
    <cofactor evidence="1">
        <name>Mg(2+)</name>
        <dbReference type="ChEBI" id="CHEBI:18420"/>
    </cofactor>
</comment>
<evidence type="ECO:0000256" key="2">
    <source>
        <dbReference type="ARBA" id="ARBA00005983"/>
    </source>
</evidence>
<dbReference type="GO" id="GO:0008654">
    <property type="term" value="P:phospholipid biosynthetic process"/>
    <property type="evidence" value="ECO:0007669"/>
    <property type="project" value="UniProtKB-KW"/>
</dbReference>
<name>A0A449BL77_9MOLU</name>
<keyword evidence="7" id="KW-0444">Lipid biosynthesis</keyword>
<dbReference type="SUPFAM" id="SSF111331">
    <property type="entry name" value="NAD kinase/diacylglycerol kinase-like"/>
    <property type="match status" value="1"/>
</dbReference>
<evidence type="ECO:0000259" key="9">
    <source>
        <dbReference type="Pfam" id="PF00781"/>
    </source>
</evidence>
<evidence type="ECO:0000313" key="11">
    <source>
        <dbReference type="EMBL" id="VEU83199.1"/>
    </source>
</evidence>
<dbReference type="Pfam" id="PF19279">
    <property type="entry name" value="YegS_C"/>
    <property type="match status" value="1"/>
</dbReference>
<dbReference type="STRING" id="1408416.GCA_000702765_01262"/>
<keyword evidence="4" id="KW-0547">Nucleotide-binding</keyword>
<keyword evidence="12" id="KW-1185">Reference proteome</keyword>
<dbReference type="InterPro" id="IPR045540">
    <property type="entry name" value="YegS/DAGK_C"/>
</dbReference>
<dbReference type="Gene3D" id="2.60.200.40">
    <property type="match status" value="1"/>
</dbReference>
<organism evidence="11 12">
    <name type="scientific">Acholeplasma hippikon</name>
    <dbReference type="NCBI Taxonomy" id="264636"/>
    <lineage>
        <taxon>Bacteria</taxon>
        <taxon>Bacillati</taxon>
        <taxon>Mycoplasmatota</taxon>
        <taxon>Mollicutes</taxon>
        <taxon>Acholeplasmatales</taxon>
        <taxon>Acholeplasmataceae</taxon>
        <taxon>Acholeplasma</taxon>
    </lineage>
</organism>
<dbReference type="RefSeq" id="WP_035369993.1">
    <property type="nucleotide sequence ID" value="NZ_LR215050.1"/>
</dbReference>
<accession>A0A449BL77</accession>
<keyword evidence="3 11" id="KW-0808">Transferase</keyword>
<dbReference type="Proteomes" id="UP000290909">
    <property type="component" value="Chromosome"/>
</dbReference>
<dbReference type="InterPro" id="IPR050187">
    <property type="entry name" value="Lipid_Phosphate_FormReg"/>
</dbReference>
<evidence type="ECO:0000313" key="12">
    <source>
        <dbReference type="Proteomes" id="UP000290909"/>
    </source>
</evidence>
<keyword evidence="8" id="KW-1208">Phospholipid metabolism</keyword>
<evidence type="ECO:0000256" key="6">
    <source>
        <dbReference type="ARBA" id="ARBA00022840"/>
    </source>
</evidence>
<evidence type="ECO:0000256" key="3">
    <source>
        <dbReference type="ARBA" id="ARBA00022679"/>
    </source>
</evidence>
<keyword evidence="5 11" id="KW-0418">Kinase</keyword>
<dbReference type="AlphaFoldDB" id="A0A449BL77"/>
<evidence type="ECO:0000256" key="7">
    <source>
        <dbReference type="ARBA" id="ARBA00023209"/>
    </source>
</evidence>
<dbReference type="Gene3D" id="3.40.50.10330">
    <property type="entry name" value="Probable inorganic polyphosphate/atp-NAD kinase, domain 1"/>
    <property type="match status" value="1"/>
</dbReference>
<dbReference type="Pfam" id="PF00781">
    <property type="entry name" value="DAGK_cat"/>
    <property type="match status" value="1"/>
</dbReference>
<dbReference type="InterPro" id="IPR017438">
    <property type="entry name" value="ATP-NAD_kinase_N"/>
</dbReference>
<sequence length="281" mass="32094">MRTILYNPLSSKGKNIKLAQKLAKKYTKQGLKVETIDLLTITNVKVFLDGFNEEDEIIILGGDGTLHRIVNEIEGLEIRPKVYLYKAGTGNDFIRTVPVKNHLADIKPYIKDLPTLYIGEKRLKVINGAGVGLDGAVIFRVDKSKRERNKSNYFFNTVASFIKYQPVAAKITVDGKVYEEKKLWFASAMFAQYFGGGMKIAPTKSRDQKEIELVIVKNIPRFVLLLIFPSIYMNGAHRIFKRWVKFYRGKDIRVEMTKPSFLQADGECHYPVDGYQIKMEA</sequence>
<evidence type="ECO:0000256" key="5">
    <source>
        <dbReference type="ARBA" id="ARBA00022777"/>
    </source>
</evidence>
<evidence type="ECO:0000256" key="4">
    <source>
        <dbReference type="ARBA" id="ARBA00022741"/>
    </source>
</evidence>
<dbReference type="InterPro" id="IPR016064">
    <property type="entry name" value="NAD/diacylglycerol_kinase_sf"/>
</dbReference>
<dbReference type="GO" id="GO:0004143">
    <property type="term" value="F:ATP-dependent diacylglycerol kinase activity"/>
    <property type="evidence" value="ECO:0007669"/>
    <property type="project" value="UniProtKB-EC"/>
</dbReference>
<dbReference type="PANTHER" id="PTHR12358">
    <property type="entry name" value="SPHINGOSINE KINASE"/>
    <property type="match status" value="1"/>
</dbReference>
<protein>
    <submittedName>
        <fullName evidence="11">Diacylglycerol kinase</fullName>
        <ecNumber evidence="11">2.7.1.107</ecNumber>
    </submittedName>
</protein>
<feature type="domain" description="YegS/DAGK C-terminal" evidence="10">
    <location>
        <begin position="131"/>
        <end position="269"/>
    </location>
</feature>
<dbReference type="EC" id="2.7.1.107" evidence="11"/>
<dbReference type="InterPro" id="IPR001206">
    <property type="entry name" value="Diacylglycerol_kinase_cat_dom"/>
</dbReference>
<evidence type="ECO:0000256" key="1">
    <source>
        <dbReference type="ARBA" id="ARBA00001946"/>
    </source>
</evidence>
<dbReference type="GO" id="GO:0005886">
    <property type="term" value="C:plasma membrane"/>
    <property type="evidence" value="ECO:0007669"/>
    <property type="project" value="TreeGrafter"/>
</dbReference>
<dbReference type="KEGG" id="ahk:NCTC10172_01257"/>
<keyword evidence="6" id="KW-0067">ATP-binding</keyword>
<keyword evidence="7" id="KW-0594">Phospholipid biosynthesis</keyword>
<dbReference type="GO" id="GO:0005524">
    <property type="term" value="F:ATP binding"/>
    <property type="evidence" value="ECO:0007669"/>
    <property type="project" value="UniProtKB-KW"/>
</dbReference>